<keyword evidence="2" id="KW-1133">Transmembrane helix</keyword>
<name>A0A1N6EBN3_9BACT</name>
<reference evidence="5" key="1">
    <citation type="submission" date="2016-11" db="EMBL/GenBank/DDBJ databases">
        <authorList>
            <person name="Varghese N."/>
            <person name="Submissions S."/>
        </authorList>
    </citation>
    <scope>NUCLEOTIDE SEQUENCE [LARGE SCALE GENOMIC DNA]</scope>
    <source>
        <strain evidence="5">DSM 15292</strain>
    </source>
</reference>
<dbReference type="PANTHER" id="PTHR30576">
    <property type="entry name" value="COLANIC BIOSYNTHESIS UDP-GLUCOSE LIPID CARRIER TRANSFERASE"/>
    <property type="match status" value="1"/>
</dbReference>
<dbReference type="RefSeq" id="WP_074224613.1">
    <property type="nucleotide sequence ID" value="NZ_FSRC01000001.1"/>
</dbReference>
<evidence type="ECO:0000313" key="5">
    <source>
        <dbReference type="Proteomes" id="UP000185221"/>
    </source>
</evidence>
<dbReference type="STRING" id="226505.SAMN05444394_1939"/>
<dbReference type="Pfam" id="PF02397">
    <property type="entry name" value="Bac_transf"/>
    <property type="match status" value="1"/>
</dbReference>
<sequence>MSLTLEKFIAIEDLNRDREFILNSYSINYLDSSQIAVKRLFDLTICFLFITIIGWWLFIIISLLIVIDSKGPVIFKQLRHGKNNRPFYCYKFRTMKYNPSKEFAQAKKNDDRITRVGRFLRRTSMDELPQVFNILLGEMSVVGPRPHALTMNREYSVQISRFMCRHYVKPGITGLAQCKGYRGEIKDDKDIRFRLRYDLFYIKKWSVLFDLYISVLTFKCVFFNNENAY</sequence>
<accession>A0A1N6EBN3</accession>
<proteinExistence type="inferred from homology"/>
<protein>
    <submittedName>
        <fullName evidence="4">Putative colanic acid biosysnthesis UDP-glucose lipid carrier transferase</fullName>
    </submittedName>
</protein>
<dbReference type="GO" id="GO:0016780">
    <property type="term" value="F:phosphotransferase activity, for other substituted phosphate groups"/>
    <property type="evidence" value="ECO:0007669"/>
    <property type="project" value="TreeGrafter"/>
</dbReference>
<keyword evidence="2" id="KW-0812">Transmembrane</keyword>
<organism evidence="4 5">
    <name type="scientific">Algoriphagus halophilus</name>
    <dbReference type="NCBI Taxonomy" id="226505"/>
    <lineage>
        <taxon>Bacteria</taxon>
        <taxon>Pseudomonadati</taxon>
        <taxon>Bacteroidota</taxon>
        <taxon>Cytophagia</taxon>
        <taxon>Cytophagales</taxon>
        <taxon>Cyclobacteriaceae</taxon>
        <taxon>Algoriphagus</taxon>
    </lineage>
</organism>
<dbReference type="EMBL" id="FSRC01000001">
    <property type="protein sequence ID" value="SIN80381.1"/>
    <property type="molecule type" value="Genomic_DNA"/>
</dbReference>
<dbReference type="PANTHER" id="PTHR30576:SF0">
    <property type="entry name" value="UNDECAPRENYL-PHOSPHATE N-ACETYLGALACTOSAMINYL 1-PHOSPHATE TRANSFERASE-RELATED"/>
    <property type="match status" value="1"/>
</dbReference>
<evidence type="ECO:0000313" key="4">
    <source>
        <dbReference type="EMBL" id="SIN80381.1"/>
    </source>
</evidence>
<dbReference type="OrthoDB" id="9808602at2"/>
<feature type="domain" description="Bacterial sugar transferase" evidence="3">
    <location>
        <begin position="38"/>
        <end position="222"/>
    </location>
</feature>
<feature type="transmembrane region" description="Helical" evidence="2">
    <location>
        <begin position="40"/>
        <end position="67"/>
    </location>
</feature>
<evidence type="ECO:0000256" key="1">
    <source>
        <dbReference type="ARBA" id="ARBA00006464"/>
    </source>
</evidence>
<dbReference type="AlphaFoldDB" id="A0A1N6EBN3"/>
<keyword evidence="2" id="KW-0472">Membrane</keyword>
<gene>
    <name evidence="4" type="ORF">SAMN05444394_1939</name>
</gene>
<dbReference type="Proteomes" id="UP000185221">
    <property type="component" value="Unassembled WGS sequence"/>
</dbReference>
<keyword evidence="4" id="KW-0808">Transferase</keyword>
<evidence type="ECO:0000259" key="3">
    <source>
        <dbReference type="Pfam" id="PF02397"/>
    </source>
</evidence>
<comment type="similarity">
    <text evidence="1">Belongs to the bacterial sugar transferase family.</text>
</comment>
<dbReference type="InterPro" id="IPR003362">
    <property type="entry name" value="Bact_transf"/>
</dbReference>
<evidence type="ECO:0000256" key="2">
    <source>
        <dbReference type="SAM" id="Phobius"/>
    </source>
</evidence>
<keyword evidence="5" id="KW-1185">Reference proteome</keyword>